<proteinExistence type="inferred from homology"/>
<keyword evidence="2" id="KW-0521">NADP</keyword>
<evidence type="ECO:0000256" key="1">
    <source>
        <dbReference type="ARBA" id="ARBA00006484"/>
    </source>
</evidence>
<comment type="similarity">
    <text evidence="1">Belongs to the short-chain dehydrogenases/reductases (SDR) family.</text>
</comment>
<dbReference type="Proteomes" id="UP000245771">
    <property type="component" value="Unassembled WGS sequence"/>
</dbReference>
<dbReference type="Gene3D" id="3.40.50.720">
    <property type="entry name" value="NAD(P)-binding Rossmann-like Domain"/>
    <property type="match status" value="1"/>
</dbReference>
<keyword evidence="6" id="KW-1185">Reference proteome</keyword>
<dbReference type="AlphaFoldDB" id="A0A316V2J6"/>
<keyword evidence="4" id="KW-0175">Coiled coil</keyword>
<dbReference type="PRINTS" id="PR00081">
    <property type="entry name" value="GDHRDH"/>
</dbReference>
<dbReference type="EMBL" id="KZ819607">
    <property type="protein sequence ID" value="PWN31682.1"/>
    <property type="molecule type" value="Genomic_DNA"/>
</dbReference>
<organism evidence="5 6">
    <name type="scientific">Meira miltonrushii</name>
    <dbReference type="NCBI Taxonomy" id="1280837"/>
    <lineage>
        <taxon>Eukaryota</taxon>
        <taxon>Fungi</taxon>
        <taxon>Dikarya</taxon>
        <taxon>Basidiomycota</taxon>
        <taxon>Ustilaginomycotina</taxon>
        <taxon>Exobasidiomycetes</taxon>
        <taxon>Exobasidiales</taxon>
        <taxon>Brachybasidiaceae</taxon>
        <taxon>Meira</taxon>
    </lineage>
</organism>
<dbReference type="InParanoid" id="A0A316V2J6"/>
<keyword evidence="3" id="KW-0560">Oxidoreductase</keyword>
<evidence type="ECO:0000256" key="3">
    <source>
        <dbReference type="ARBA" id="ARBA00023002"/>
    </source>
</evidence>
<evidence type="ECO:0000313" key="5">
    <source>
        <dbReference type="EMBL" id="PWN31682.1"/>
    </source>
</evidence>
<dbReference type="RefSeq" id="XP_025351984.1">
    <property type="nucleotide sequence ID" value="XM_025500589.1"/>
</dbReference>
<protein>
    <submittedName>
        <fullName evidence="5">NAD(P)-binding protein</fullName>
    </submittedName>
</protein>
<dbReference type="InterPro" id="IPR036291">
    <property type="entry name" value="NAD(P)-bd_dom_sf"/>
</dbReference>
<dbReference type="GO" id="GO:0016491">
    <property type="term" value="F:oxidoreductase activity"/>
    <property type="evidence" value="ECO:0007669"/>
    <property type="project" value="UniProtKB-KW"/>
</dbReference>
<dbReference type="PANTHER" id="PTHR24320:SF282">
    <property type="entry name" value="WW DOMAIN-CONTAINING OXIDOREDUCTASE"/>
    <property type="match status" value="1"/>
</dbReference>
<feature type="coiled-coil region" evidence="4">
    <location>
        <begin position="42"/>
        <end position="69"/>
    </location>
</feature>
<dbReference type="OrthoDB" id="191139at2759"/>
<dbReference type="PANTHER" id="PTHR24320">
    <property type="entry name" value="RETINOL DEHYDROGENASE"/>
    <property type="match status" value="1"/>
</dbReference>
<dbReference type="Pfam" id="PF00106">
    <property type="entry name" value="adh_short"/>
    <property type="match status" value="1"/>
</dbReference>
<accession>A0A316V2J6</accession>
<reference evidence="5 6" key="1">
    <citation type="journal article" date="2018" name="Mol. Biol. Evol.">
        <title>Broad Genomic Sampling Reveals a Smut Pathogenic Ancestry of the Fungal Clade Ustilaginomycotina.</title>
        <authorList>
            <person name="Kijpornyongpan T."/>
            <person name="Mondo S.J."/>
            <person name="Barry K."/>
            <person name="Sandor L."/>
            <person name="Lee J."/>
            <person name="Lipzen A."/>
            <person name="Pangilinan J."/>
            <person name="LaButti K."/>
            <person name="Hainaut M."/>
            <person name="Henrissat B."/>
            <person name="Grigoriev I.V."/>
            <person name="Spatafora J.W."/>
            <person name="Aime M.C."/>
        </authorList>
    </citation>
    <scope>NUCLEOTIDE SEQUENCE [LARGE SCALE GENOMIC DNA]</scope>
    <source>
        <strain evidence="5 6">MCA 3882</strain>
    </source>
</reference>
<name>A0A316V2J6_9BASI</name>
<evidence type="ECO:0000256" key="2">
    <source>
        <dbReference type="ARBA" id="ARBA00022857"/>
    </source>
</evidence>
<dbReference type="GeneID" id="37022370"/>
<gene>
    <name evidence="5" type="ORF">FA14DRAFT_175339</name>
</gene>
<dbReference type="InterPro" id="IPR002347">
    <property type="entry name" value="SDR_fam"/>
</dbReference>
<sequence length="331" mass="36589">MSKKYSNEEIPDLKGKVAIVTGGNGGIGYEITKQLSIHGARVYMASRNKQKAEDAMKKLQEEHDANQKEGADGVQKLELEFLELDLMHLNACKKAADDFLAKEKDLHILVCNAGVMAPGYQLTDDGIEQSFQTNHLSHFALFANLAKTMIKSAHESGHPSRLVNLSSVAHTFERFNPSLKLDFTSKEAINRKMGFDQIGKYMRYSQSKLAALLFSREVNKRFKPNEIRSTAVHPGLVASNLYSKTPLAPIAPLVFISSADGALAPLYAATSTEIEEKNGFDDYYATYGIKSKDSAASHDEKLMTDLWNISEELTGTKIDTEEVSKHGNAQL</sequence>
<dbReference type="SUPFAM" id="SSF51735">
    <property type="entry name" value="NAD(P)-binding Rossmann-fold domains"/>
    <property type="match status" value="1"/>
</dbReference>
<evidence type="ECO:0000256" key="4">
    <source>
        <dbReference type="SAM" id="Coils"/>
    </source>
</evidence>
<evidence type="ECO:0000313" key="6">
    <source>
        <dbReference type="Proteomes" id="UP000245771"/>
    </source>
</evidence>
<dbReference type="STRING" id="1280837.A0A316V2J6"/>